<evidence type="ECO:0000256" key="1">
    <source>
        <dbReference type="SAM" id="SignalP"/>
    </source>
</evidence>
<protein>
    <submittedName>
        <fullName evidence="2">Uncharacterized protein</fullName>
    </submittedName>
</protein>
<comment type="caution">
    <text evidence="2">The sequence shown here is derived from an EMBL/GenBank/DDBJ whole genome shotgun (WGS) entry which is preliminary data.</text>
</comment>
<name>A0A7X6K732_9MICC</name>
<evidence type="ECO:0000313" key="3">
    <source>
        <dbReference type="Proteomes" id="UP000544090"/>
    </source>
</evidence>
<sequence length="101" mass="10327">MKTTKKAVAGAVLAGPLMFAAGAAPANAQVVQDGLVNVNVGDVTILQDVRIAVAANVVAQICGLNVGPVILLAQEVDATGTQDTVCKVDNHVPIIIRQNEE</sequence>
<keyword evidence="3" id="KW-1185">Reference proteome</keyword>
<evidence type="ECO:0000313" key="2">
    <source>
        <dbReference type="EMBL" id="NKX56346.1"/>
    </source>
</evidence>
<dbReference type="Proteomes" id="UP000544090">
    <property type="component" value="Unassembled WGS sequence"/>
</dbReference>
<organism evidence="2 3">
    <name type="scientific">Arthrobacter mobilis</name>
    <dbReference type="NCBI Taxonomy" id="2724944"/>
    <lineage>
        <taxon>Bacteria</taxon>
        <taxon>Bacillati</taxon>
        <taxon>Actinomycetota</taxon>
        <taxon>Actinomycetes</taxon>
        <taxon>Micrococcales</taxon>
        <taxon>Micrococcaceae</taxon>
        <taxon>Arthrobacter</taxon>
    </lineage>
</organism>
<accession>A0A7X6K732</accession>
<keyword evidence="1" id="KW-0732">Signal</keyword>
<dbReference type="AlphaFoldDB" id="A0A7X6K732"/>
<proteinExistence type="predicted"/>
<dbReference type="EMBL" id="JAAZSQ010000023">
    <property type="protein sequence ID" value="NKX56346.1"/>
    <property type="molecule type" value="Genomic_DNA"/>
</dbReference>
<gene>
    <name evidence="2" type="ORF">HGG74_17810</name>
</gene>
<reference evidence="2 3" key="1">
    <citation type="submission" date="2020-04" db="EMBL/GenBank/DDBJ databases">
        <title>Arthrobacter sp. nov.</title>
        <authorList>
            <person name="Liu S."/>
        </authorList>
    </citation>
    <scope>NUCLEOTIDE SEQUENCE [LARGE SCALE GENOMIC DNA]</scope>
    <source>
        <strain evidence="2 3">E918</strain>
    </source>
</reference>
<dbReference type="RefSeq" id="WP_168488551.1">
    <property type="nucleotide sequence ID" value="NZ_JAAZSQ010000023.1"/>
</dbReference>
<feature type="chain" id="PRO_5031357568" evidence="1">
    <location>
        <begin position="29"/>
        <end position="101"/>
    </location>
</feature>
<feature type="signal peptide" evidence="1">
    <location>
        <begin position="1"/>
        <end position="28"/>
    </location>
</feature>